<name>A0ABV9YJD4_9PSEU</name>
<accession>A0ABV9YJD4</accession>
<gene>
    <name evidence="1" type="ORF">ACFPBZ_06370</name>
</gene>
<proteinExistence type="predicted"/>
<evidence type="ECO:0000313" key="2">
    <source>
        <dbReference type="Proteomes" id="UP001595947"/>
    </source>
</evidence>
<dbReference type="EMBL" id="JBHSIV010000005">
    <property type="protein sequence ID" value="MFC5061822.1"/>
    <property type="molecule type" value="Genomic_DNA"/>
</dbReference>
<dbReference type="Proteomes" id="UP001595947">
    <property type="component" value="Unassembled WGS sequence"/>
</dbReference>
<dbReference type="RefSeq" id="WP_378035176.1">
    <property type="nucleotide sequence ID" value="NZ_JBHSIV010000005.1"/>
</dbReference>
<keyword evidence="2" id="KW-1185">Reference proteome</keyword>
<organism evidence="1 2">
    <name type="scientific">Actinomycetospora atypica</name>
    <dbReference type="NCBI Taxonomy" id="1290095"/>
    <lineage>
        <taxon>Bacteria</taxon>
        <taxon>Bacillati</taxon>
        <taxon>Actinomycetota</taxon>
        <taxon>Actinomycetes</taxon>
        <taxon>Pseudonocardiales</taxon>
        <taxon>Pseudonocardiaceae</taxon>
        <taxon>Actinomycetospora</taxon>
    </lineage>
</organism>
<reference evidence="2" key="1">
    <citation type="journal article" date="2019" name="Int. J. Syst. Evol. Microbiol.">
        <title>The Global Catalogue of Microorganisms (GCM) 10K type strain sequencing project: providing services to taxonomists for standard genome sequencing and annotation.</title>
        <authorList>
            <consortium name="The Broad Institute Genomics Platform"/>
            <consortium name="The Broad Institute Genome Sequencing Center for Infectious Disease"/>
            <person name="Wu L."/>
            <person name="Ma J."/>
        </authorList>
    </citation>
    <scope>NUCLEOTIDE SEQUENCE [LARGE SCALE GENOMIC DNA]</scope>
    <source>
        <strain evidence="2">CGMCC 4.7093</strain>
    </source>
</reference>
<evidence type="ECO:0000313" key="1">
    <source>
        <dbReference type="EMBL" id="MFC5061822.1"/>
    </source>
</evidence>
<protein>
    <submittedName>
        <fullName evidence="1">Uncharacterized protein</fullName>
    </submittedName>
</protein>
<comment type="caution">
    <text evidence="1">The sequence shown here is derived from an EMBL/GenBank/DDBJ whole genome shotgun (WGS) entry which is preliminary data.</text>
</comment>
<sequence length="79" mass="8411">MILVASAFVWSHYPGLRAGRVYAGKSDITRHPTGETHVVDGPDAAETRCGLPRAGFTHEFPAGTAPDKRAEFCPTCSPA</sequence>